<name>A0A834MLM7_RHYFE</name>
<sequence length="111" mass="12823">MIAQDFVFRTPKRKHNDCVYTVICTSLETVLRRSGSQLAVPRGPRAPSRDRRLQNIESDVRVRDLLCSCFPGFARDLDSVRKQMDNKARGMGIGHGVERQRYRSYQRDIVP</sequence>
<protein>
    <submittedName>
        <fullName evidence="1">Uncharacterized protein</fullName>
    </submittedName>
</protein>
<dbReference type="AlphaFoldDB" id="A0A834MLM7"/>
<keyword evidence="2" id="KW-1185">Reference proteome</keyword>
<proteinExistence type="predicted"/>
<dbReference type="EMBL" id="JAACXV010000070">
    <property type="protein sequence ID" value="KAF7284745.1"/>
    <property type="molecule type" value="Genomic_DNA"/>
</dbReference>
<evidence type="ECO:0000313" key="1">
    <source>
        <dbReference type="EMBL" id="KAF7284745.1"/>
    </source>
</evidence>
<organism evidence="1 2">
    <name type="scientific">Rhynchophorus ferrugineus</name>
    <name type="common">Red palm weevil</name>
    <name type="synonym">Curculio ferrugineus</name>
    <dbReference type="NCBI Taxonomy" id="354439"/>
    <lineage>
        <taxon>Eukaryota</taxon>
        <taxon>Metazoa</taxon>
        <taxon>Ecdysozoa</taxon>
        <taxon>Arthropoda</taxon>
        <taxon>Hexapoda</taxon>
        <taxon>Insecta</taxon>
        <taxon>Pterygota</taxon>
        <taxon>Neoptera</taxon>
        <taxon>Endopterygota</taxon>
        <taxon>Coleoptera</taxon>
        <taxon>Polyphaga</taxon>
        <taxon>Cucujiformia</taxon>
        <taxon>Curculionidae</taxon>
        <taxon>Dryophthorinae</taxon>
        <taxon>Rhynchophorus</taxon>
    </lineage>
</organism>
<dbReference type="Proteomes" id="UP000625711">
    <property type="component" value="Unassembled WGS sequence"/>
</dbReference>
<comment type="caution">
    <text evidence="1">The sequence shown here is derived from an EMBL/GenBank/DDBJ whole genome shotgun (WGS) entry which is preliminary data.</text>
</comment>
<gene>
    <name evidence="1" type="ORF">GWI33_021614</name>
</gene>
<reference evidence="1" key="1">
    <citation type="submission" date="2020-08" db="EMBL/GenBank/DDBJ databases">
        <title>Genome sequencing and assembly of the red palm weevil Rhynchophorus ferrugineus.</title>
        <authorList>
            <person name="Dias G.B."/>
            <person name="Bergman C.M."/>
            <person name="Manee M."/>
        </authorList>
    </citation>
    <scope>NUCLEOTIDE SEQUENCE</scope>
    <source>
        <strain evidence="1">AA-2017</strain>
        <tissue evidence="1">Whole larva</tissue>
    </source>
</reference>
<evidence type="ECO:0000313" key="2">
    <source>
        <dbReference type="Proteomes" id="UP000625711"/>
    </source>
</evidence>
<accession>A0A834MLM7</accession>